<feature type="region of interest" description="Disordered" evidence="1">
    <location>
        <begin position="1"/>
        <end position="102"/>
    </location>
</feature>
<gene>
    <name evidence="2" type="ORF">RDB_LOCUS66210</name>
</gene>
<protein>
    <submittedName>
        <fullName evidence="2">Uncharacterized protein</fullName>
    </submittedName>
</protein>
<comment type="caution">
    <text evidence="2">The sequence shown here is derived from an EMBL/GenBank/DDBJ whole genome shotgun (WGS) entry which is preliminary data.</text>
</comment>
<accession>A0A8H2XML5</accession>
<feature type="compositionally biased region" description="Polar residues" evidence="1">
    <location>
        <begin position="51"/>
        <end position="88"/>
    </location>
</feature>
<evidence type="ECO:0000256" key="1">
    <source>
        <dbReference type="SAM" id="MobiDB-lite"/>
    </source>
</evidence>
<organism evidence="2 3">
    <name type="scientific">Rhizoctonia solani</name>
    <dbReference type="NCBI Taxonomy" id="456999"/>
    <lineage>
        <taxon>Eukaryota</taxon>
        <taxon>Fungi</taxon>
        <taxon>Dikarya</taxon>
        <taxon>Basidiomycota</taxon>
        <taxon>Agaricomycotina</taxon>
        <taxon>Agaricomycetes</taxon>
        <taxon>Cantharellales</taxon>
        <taxon>Ceratobasidiaceae</taxon>
        <taxon>Rhizoctonia</taxon>
    </lineage>
</organism>
<sequence>MPPLSNKRKKQIASAHRALEGAKKWRARKRAEKARLEADPSGSLAKGPSFESESASAQDQPRGSQIESTPSGNEEPSAAQVMTITLDQDGQGRRRSRRVRAR</sequence>
<feature type="compositionally biased region" description="Basic residues" evidence="1">
    <location>
        <begin position="1"/>
        <end position="11"/>
    </location>
</feature>
<reference evidence="2" key="1">
    <citation type="submission" date="2021-01" db="EMBL/GenBank/DDBJ databases">
        <authorList>
            <person name="Kaushik A."/>
        </authorList>
    </citation>
    <scope>NUCLEOTIDE SEQUENCE</scope>
    <source>
        <strain evidence="2">AG3-T5</strain>
    </source>
</reference>
<dbReference type="Proteomes" id="UP000663841">
    <property type="component" value="Unassembled WGS sequence"/>
</dbReference>
<feature type="compositionally biased region" description="Basic residues" evidence="1">
    <location>
        <begin position="93"/>
        <end position="102"/>
    </location>
</feature>
<dbReference type="EMBL" id="CAJMWW010000084">
    <property type="protein sequence ID" value="CAE6430621.1"/>
    <property type="molecule type" value="Genomic_DNA"/>
</dbReference>
<evidence type="ECO:0000313" key="2">
    <source>
        <dbReference type="EMBL" id="CAE6430621.1"/>
    </source>
</evidence>
<name>A0A8H2XML5_9AGAM</name>
<dbReference type="AlphaFoldDB" id="A0A8H2XML5"/>
<evidence type="ECO:0000313" key="3">
    <source>
        <dbReference type="Proteomes" id="UP000663841"/>
    </source>
</evidence>
<proteinExistence type="predicted"/>